<evidence type="ECO:0000313" key="1">
    <source>
        <dbReference type="EMBL" id="MFD1126814.1"/>
    </source>
</evidence>
<evidence type="ECO:0000313" key="2">
    <source>
        <dbReference type="Proteomes" id="UP001597169"/>
    </source>
</evidence>
<comment type="caution">
    <text evidence="1">The sequence shown here is derived from an EMBL/GenBank/DDBJ whole genome shotgun (WGS) entry which is preliminary data.</text>
</comment>
<reference evidence="2" key="1">
    <citation type="journal article" date="2019" name="Int. J. Syst. Evol. Microbiol.">
        <title>The Global Catalogue of Microorganisms (GCM) 10K type strain sequencing project: providing services to taxonomists for standard genome sequencing and annotation.</title>
        <authorList>
            <consortium name="The Broad Institute Genomics Platform"/>
            <consortium name="The Broad Institute Genome Sequencing Center for Infectious Disease"/>
            <person name="Wu L."/>
            <person name="Ma J."/>
        </authorList>
    </citation>
    <scope>NUCLEOTIDE SEQUENCE [LARGE SCALE GENOMIC DNA]</scope>
    <source>
        <strain evidence="2">CCUG 53519</strain>
    </source>
</reference>
<sequence>MPRKYIGKVVEIVYLDRAGKVSQRNIEIHRIIKGRIYSTCLHTGAPRTFNEENVLAWRPVRAAITA</sequence>
<dbReference type="EMBL" id="JBHTKX010000001">
    <property type="protein sequence ID" value="MFD1126814.1"/>
    <property type="molecule type" value="Genomic_DNA"/>
</dbReference>
<protein>
    <recommendedName>
        <fullName evidence="3">WYL domain-containing protein</fullName>
    </recommendedName>
</protein>
<organism evidence="1 2">
    <name type="scientific">Paenibacillus provencensis</name>
    <dbReference type="NCBI Taxonomy" id="441151"/>
    <lineage>
        <taxon>Bacteria</taxon>
        <taxon>Bacillati</taxon>
        <taxon>Bacillota</taxon>
        <taxon>Bacilli</taxon>
        <taxon>Bacillales</taxon>
        <taxon>Paenibacillaceae</taxon>
        <taxon>Paenibacillus</taxon>
    </lineage>
</organism>
<dbReference type="Proteomes" id="UP001597169">
    <property type="component" value="Unassembled WGS sequence"/>
</dbReference>
<proteinExistence type="predicted"/>
<keyword evidence="2" id="KW-1185">Reference proteome</keyword>
<evidence type="ECO:0008006" key="3">
    <source>
        <dbReference type="Google" id="ProtNLM"/>
    </source>
</evidence>
<accession>A0ABW3PHH4</accession>
<name>A0ABW3PHH4_9BACL</name>
<dbReference type="RefSeq" id="WP_091158479.1">
    <property type="nucleotide sequence ID" value="NZ_JBHTKX010000001.1"/>
</dbReference>
<gene>
    <name evidence="1" type="ORF">ACFQ3J_01360</name>
</gene>